<feature type="transmembrane region" description="Helical" evidence="1">
    <location>
        <begin position="60"/>
        <end position="78"/>
    </location>
</feature>
<accession>A0ABY8J3Y8</accession>
<name>A0ABY8J3Y8_9BACI</name>
<protein>
    <recommendedName>
        <fullName evidence="4">Integral membrane protein</fullName>
    </recommendedName>
</protein>
<feature type="transmembrane region" description="Helical" evidence="1">
    <location>
        <begin position="87"/>
        <end position="112"/>
    </location>
</feature>
<dbReference type="Proteomes" id="UP001221597">
    <property type="component" value="Chromosome"/>
</dbReference>
<dbReference type="EMBL" id="CP121671">
    <property type="protein sequence ID" value="WFT76133.1"/>
    <property type="molecule type" value="Genomic_DNA"/>
</dbReference>
<keyword evidence="1" id="KW-1133">Transmembrane helix</keyword>
<gene>
    <name evidence="2" type="ORF">P9989_07160</name>
</gene>
<keyword evidence="3" id="KW-1185">Reference proteome</keyword>
<organism evidence="2 3">
    <name type="scientific">Halobacillus naozhouensis</name>
    <dbReference type="NCBI Taxonomy" id="554880"/>
    <lineage>
        <taxon>Bacteria</taxon>
        <taxon>Bacillati</taxon>
        <taxon>Bacillota</taxon>
        <taxon>Bacilli</taxon>
        <taxon>Bacillales</taxon>
        <taxon>Bacillaceae</taxon>
        <taxon>Halobacillus</taxon>
    </lineage>
</organism>
<evidence type="ECO:0000313" key="2">
    <source>
        <dbReference type="EMBL" id="WFT76133.1"/>
    </source>
</evidence>
<feature type="transmembrane region" description="Helical" evidence="1">
    <location>
        <begin position="21"/>
        <end position="40"/>
    </location>
</feature>
<proteinExistence type="predicted"/>
<sequence length="234" mass="26374">MKSRNNIGKIATDMSAIQLSWSAIFLLIAFLISIVARTVFAAPDVTQESFFTFVYQPSKIFMLVIGIISVSGFLTFYVKQGITRRDYFFGAAIAAFIVALLLNTMAGVTGAVEQFFFPSLETSSFLGPEASWLIMIIVYSLNILVYYIAGWLIGSGFYRFEGGGVFYIILAVALVSISDILWEFDLKNPLKIFLDFNYHWEFPLTVSFLGTFFLIGITLWIIQATTRRITIKMK</sequence>
<evidence type="ECO:0000313" key="3">
    <source>
        <dbReference type="Proteomes" id="UP001221597"/>
    </source>
</evidence>
<keyword evidence="1" id="KW-0472">Membrane</keyword>
<evidence type="ECO:0008006" key="4">
    <source>
        <dbReference type="Google" id="ProtNLM"/>
    </source>
</evidence>
<feature type="transmembrane region" description="Helical" evidence="1">
    <location>
        <begin position="202"/>
        <end position="222"/>
    </location>
</feature>
<feature type="transmembrane region" description="Helical" evidence="1">
    <location>
        <begin position="165"/>
        <end position="182"/>
    </location>
</feature>
<reference evidence="2 3" key="1">
    <citation type="submission" date="2023-04" db="EMBL/GenBank/DDBJ databases">
        <title>Genome sequence of Halobacillus naozhouensis KACC 21980.</title>
        <authorList>
            <person name="Kim S."/>
            <person name="Heo J."/>
            <person name="Kwon S.-W."/>
        </authorList>
    </citation>
    <scope>NUCLEOTIDE SEQUENCE [LARGE SCALE GENOMIC DNA]</scope>
    <source>
        <strain evidence="2 3">KCTC 13234</strain>
    </source>
</reference>
<dbReference type="RefSeq" id="WP_283078090.1">
    <property type="nucleotide sequence ID" value="NZ_CP121671.1"/>
</dbReference>
<keyword evidence="1" id="KW-0812">Transmembrane</keyword>
<feature type="transmembrane region" description="Helical" evidence="1">
    <location>
        <begin position="132"/>
        <end position="153"/>
    </location>
</feature>
<evidence type="ECO:0000256" key="1">
    <source>
        <dbReference type="SAM" id="Phobius"/>
    </source>
</evidence>